<dbReference type="AlphaFoldDB" id="A0A229UI12"/>
<keyword evidence="4 9" id="KW-0418">Kinase</keyword>
<keyword evidence="7" id="KW-0812">Transmembrane</keyword>
<accession>A0A229UI12</accession>
<dbReference type="Pfam" id="PF02518">
    <property type="entry name" value="HATPase_c"/>
    <property type="match status" value="1"/>
</dbReference>
<feature type="transmembrane region" description="Helical" evidence="7">
    <location>
        <begin position="114"/>
        <end position="134"/>
    </location>
</feature>
<feature type="transmembrane region" description="Helical" evidence="7">
    <location>
        <begin position="273"/>
        <end position="298"/>
    </location>
</feature>
<dbReference type="GO" id="GO:0016020">
    <property type="term" value="C:membrane"/>
    <property type="evidence" value="ECO:0007669"/>
    <property type="project" value="InterPro"/>
</dbReference>
<evidence type="ECO:0000256" key="7">
    <source>
        <dbReference type="SAM" id="Phobius"/>
    </source>
</evidence>
<feature type="transmembrane region" description="Helical" evidence="7">
    <location>
        <begin position="146"/>
        <end position="166"/>
    </location>
</feature>
<dbReference type="GO" id="GO:0000155">
    <property type="term" value="F:phosphorelay sensor kinase activity"/>
    <property type="evidence" value="ECO:0007669"/>
    <property type="project" value="InterPro"/>
</dbReference>
<protein>
    <recommendedName>
        <fullName evidence="2">histidine kinase</fullName>
        <ecNumber evidence="2">2.7.13.3</ecNumber>
    </recommendedName>
</protein>
<sequence length="758" mass="82806">MAAIAIIEAKSFCHVGATVLSTIQIARWGVAGISVGCAAMYAVAVPHFFRELRDHCVYSECMAFYSTPPGQEWLVAHGITPTVWALAYTLLYVVFSLLYFTAGAALFAKKRNDAIGLLGAFTLINLGSTFIPVMDVLKQHGPFLKLGAQSIAALGMAGFIMFYGMFPNGRFTPRWTGWLLGTIIVLRIPGMLAPGTWIDIQSSFAFFLTWFIVWIGSLLVLVVYRYRVVLSPMERLQTKWAIYGLVVALGGLAGWTAAYLVNKPAWDANPYLLYVLEVGVHGSMCAIPVTLLVALMRFRLWNIDPIVNRTLVYGVLTTCIVVLYGGTVGYLGLMFQTSGSWVVSLVATGLVAVLFHPLRLRLQRVIDRWMYGERGDPVATLTDLGERLAEPMSPEEVLLAVARSVREALRLSYVGISVRVGPGDLDMPIAEDGPVPLEIRYVPLVHRGERVGTLHVPSLPGTSGEIDRGHDGWTASDRRFLDLLSRQASAIVHGVQATYAVQRLAADLQESRERLVLAREEERRRLRHNLHDDLAPRLAALLYTSSAAEHRVDTEPTIAKSMIAELRGHIRRTITDIRTLVYDLRPPALDELGLVGAIGERIADLKVAARGLAPQAGASPLHIELDAPEVLPPLPAAVEVAAYRIATEALVNVTKHAFATRCMVALRVADGKLELTIRDDGVGTAKPMPMEPQSQTRIGGGGLGKASMRERAAELGGFCGIERLAEGGTIVRAWLPYGDADSTERSKTMQPSERDETA</sequence>
<evidence type="ECO:0000256" key="2">
    <source>
        <dbReference type="ARBA" id="ARBA00012438"/>
    </source>
</evidence>
<evidence type="ECO:0000256" key="1">
    <source>
        <dbReference type="ARBA" id="ARBA00000085"/>
    </source>
</evidence>
<evidence type="ECO:0000256" key="6">
    <source>
        <dbReference type="SAM" id="MobiDB-lite"/>
    </source>
</evidence>
<name>A0A229UI12_9BACL</name>
<proteinExistence type="predicted"/>
<dbReference type="Gene3D" id="1.20.5.1930">
    <property type="match status" value="1"/>
</dbReference>
<keyword evidence="7" id="KW-0472">Membrane</keyword>
<feature type="transmembrane region" description="Helical" evidence="7">
    <location>
        <begin position="240"/>
        <end position="261"/>
    </location>
</feature>
<keyword evidence="5" id="KW-0902">Two-component regulatory system</keyword>
<dbReference type="InterPro" id="IPR050482">
    <property type="entry name" value="Sensor_HK_TwoCompSys"/>
</dbReference>
<keyword evidence="3" id="KW-0808">Transferase</keyword>
<dbReference type="InterPro" id="IPR036890">
    <property type="entry name" value="HATPase_C_sf"/>
</dbReference>
<feature type="transmembrane region" description="Helical" evidence="7">
    <location>
        <begin position="28"/>
        <end position="49"/>
    </location>
</feature>
<feature type="transmembrane region" description="Helical" evidence="7">
    <location>
        <begin position="339"/>
        <end position="358"/>
    </location>
</feature>
<dbReference type="EMBL" id="NMQW01000052">
    <property type="protein sequence ID" value="OXM83062.1"/>
    <property type="molecule type" value="Genomic_DNA"/>
</dbReference>
<reference evidence="9 10" key="1">
    <citation type="submission" date="2017-07" db="EMBL/GenBank/DDBJ databases">
        <title>Genome sequencing and assembly of Paenibacillus rigui.</title>
        <authorList>
            <person name="Mayilraj S."/>
        </authorList>
    </citation>
    <scope>NUCLEOTIDE SEQUENCE [LARGE SCALE GENOMIC DNA]</scope>
    <source>
        <strain evidence="9 10">JCM 16352</strain>
    </source>
</reference>
<dbReference type="InterPro" id="IPR011712">
    <property type="entry name" value="Sig_transdc_His_kin_sub3_dim/P"/>
</dbReference>
<comment type="caution">
    <text evidence="9">The sequence shown here is derived from an EMBL/GenBank/DDBJ whole genome shotgun (WGS) entry which is preliminary data.</text>
</comment>
<evidence type="ECO:0000313" key="10">
    <source>
        <dbReference type="Proteomes" id="UP000215509"/>
    </source>
</evidence>
<dbReference type="Pfam" id="PF07730">
    <property type="entry name" value="HisKA_3"/>
    <property type="match status" value="1"/>
</dbReference>
<feature type="domain" description="Histidine kinase/HSP90-like ATPase" evidence="8">
    <location>
        <begin position="637"/>
        <end position="739"/>
    </location>
</feature>
<dbReference type="InterPro" id="IPR003594">
    <property type="entry name" value="HATPase_dom"/>
</dbReference>
<feature type="transmembrane region" description="Helical" evidence="7">
    <location>
        <begin position="83"/>
        <end position="107"/>
    </location>
</feature>
<evidence type="ECO:0000313" key="9">
    <source>
        <dbReference type="EMBL" id="OXM83062.1"/>
    </source>
</evidence>
<evidence type="ECO:0000256" key="3">
    <source>
        <dbReference type="ARBA" id="ARBA00022679"/>
    </source>
</evidence>
<keyword evidence="10" id="KW-1185">Reference proteome</keyword>
<feature type="transmembrane region" description="Helical" evidence="7">
    <location>
        <begin position="310"/>
        <end position="333"/>
    </location>
</feature>
<organism evidence="9 10">
    <name type="scientific">Paenibacillus rigui</name>
    <dbReference type="NCBI Taxonomy" id="554312"/>
    <lineage>
        <taxon>Bacteria</taxon>
        <taxon>Bacillati</taxon>
        <taxon>Bacillota</taxon>
        <taxon>Bacilli</taxon>
        <taxon>Bacillales</taxon>
        <taxon>Paenibacillaceae</taxon>
        <taxon>Paenibacillus</taxon>
    </lineage>
</organism>
<feature type="transmembrane region" description="Helical" evidence="7">
    <location>
        <begin position="178"/>
        <end position="198"/>
    </location>
</feature>
<dbReference type="OrthoDB" id="227596at2"/>
<feature type="transmembrane region" description="Helical" evidence="7">
    <location>
        <begin position="204"/>
        <end position="228"/>
    </location>
</feature>
<keyword evidence="7" id="KW-1133">Transmembrane helix</keyword>
<dbReference type="PANTHER" id="PTHR24421:SF61">
    <property type="entry name" value="OXYGEN SENSOR HISTIDINE KINASE NREB"/>
    <property type="match status" value="1"/>
</dbReference>
<comment type="catalytic activity">
    <reaction evidence="1">
        <text>ATP + protein L-histidine = ADP + protein N-phospho-L-histidine.</text>
        <dbReference type="EC" id="2.7.13.3"/>
    </reaction>
</comment>
<evidence type="ECO:0000256" key="4">
    <source>
        <dbReference type="ARBA" id="ARBA00022777"/>
    </source>
</evidence>
<evidence type="ECO:0000259" key="8">
    <source>
        <dbReference type="SMART" id="SM00387"/>
    </source>
</evidence>
<dbReference type="CDD" id="cd16917">
    <property type="entry name" value="HATPase_UhpB-NarQ-NarX-like"/>
    <property type="match status" value="1"/>
</dbReference>
<dbReference type="Proteomes" id="UP000215509">
    <property type="component" value="Unassembled WGS sequence"/>
</dbReference>
<dbReference type="EC" id="2.7.13.3" evidence="2"/>
<feature type="region of interest" description="Disordered" evidence="6">
    <location>
        <begin position="683"/>
        <end position="704"/>
    </location>
</feature>
<dbReference type="SMART" id="SM00387">
    <property type="entry name" value="HATPase_c"/>
    <property type="match status" value="1"/>
</dbReference>
<evidence type="ECO:0000256" key="5">
    <source>
        <dbReference type="ARBA" id="ARBA00023012"/>
    </source>
</evidence>
<gene>
    <name evidence="9" type="ORF">CF651_28020</name>
</gene>
<dbReference type="SUPFAM" id="SSF55874">
    <property type="entry name" value="ATPase domain of HSP90 chaperone/DNA topoisomerase II/histidine kinase"/>
    <property type="match status" value="1"/>
</dbReference>
<dbReference type="Gene3D" id="3.30.565.10">
    <property type="entry name" value="Histidine kinase-like ATPase, C-terminal domain"/>
    <property type="match status" value="1"/>
</dbReference>
<dbReference type="PANTHER" id="PTHR24421">
    <property type="entry name" value="NITRATE/NITRITE SENSOR PROTEIN NARX-RELATED"/>
    <property type="match status" value="1"/>
</dbReference>
<dbReference type="GO" id="GO:0046983">
    <property type="term" value="F:protein dimerization activity"/>
    <property type="evidence" value="ECO:0007669"/>
    <property type="project" value="InterPro"/>
</dbReference>